<dbReference type="InterPro" id="IPR025371">
    <property type="entry name" value="BT_3044-like_C"/>
</dbReference>
<name>A0A5M8P3P9_9BACT</name>
<proteinExistence type="predicted"/>
<dbReference type="PROSITE" id="PS51257">
    <property type="entry name" value="PROKAR_LIPOPROTEIN"/>
    <property type="match status" value="1"/>
</dbReference>
<evidence type="ECO:0000313" key="3">
    <source>
        <dbReference type="EMBL" id="KAA6303014.1"/>
    </source>
</evidence>
<dbReference type="Pfam" id="PF16343">
    <property type="entry name" value="DUF4973"/>
    <property type="match status" value="1"/>
</dbReference>
<gene>
    <name evidence="3" type="ORF">EZS26_000909</name>
</gene>
<evidence type="ECO:0000259" key="1">
    <source>
        <dbReference type="Pfam" id="PF14274"/>
    </source>
</evidence>
<dbReference type="AlphaFoldDB" id="A0A5M8P3P9"/>
<evidence type="ECO:0000259" key="2">
    <source>
        <dbReference type="Pfam" id="PF16343"/>
    </source>
</evidence>
<reference evidence="3 4" key="1">
    <citation type="submission" date="2019-03" db="EMBL/GenBank/DDBJ databases">
        <title>Single cell metagenomics reveals metabolic interactions within the superorganism composed of flagellate Streblomastix strix and complex community of Bacteroidetes bacteria on its surface.</title>
        <authorList>
            <person name="Treitli S.C."/>
            <person name="Kolisko M."/>
            <person name="Husnik F."/>
            <person name="Keeling P."/>
            <person name="Hampl V."/>
        </authorList>
    </citation>
    <scope>NUCLEOTIDE SEQUENCE [LARGE SCALE GENOMIC DNA]</scope>
    <source>
        <strain evidence="3">St1</strain>
    </source>
</reference>
<dbReference type="InterPro" id="IPR032509">
    <property type="entry name" value="DUF4973"/>
</dbReference>
<sequence length="322" mass="37254">MKKTIFYSIIAFLGVIFYACNDEWKDEQYEKWVSFVRSGYVETYLNANAPDGVIHYKIPVEVSGSTQNDRTLTVTIEVDPDTLIAYNKAMYFTREDLYFRLLDEQHYSFPNGLQVTIPAGKDVGYLDVDFTIEDLDLVEKYVLPLKIASTSEYMPSPKKWYKRTLMRIIPFSYFSGTYSAGAATIKAEGNTETTTMATREMRVVSDSTVFFYAGLCEEDARDRATYKVRATFNADQTITFTADSTKIEFTPTDGKCTWTVKEEMDALQPYLIIRTVIMDLQYSYQDVSNPNYKVKYSLTGFYTLERRRNTQIPEEDQQEIFE</sequence>
<protein>
    <recommendedName>
        <fullName evidence="5">DUF4973 domain-containing protein</fullName>
    </recommendedName>
</protein>
<dbReference type="EMBL" id="SNRX01000004">
    <property type="protein sequence ID" value="KAA6303014.1"/>
    <property type="molecule type" value="Genomic_DNA"/>
</dbReference>
<comment type="caution">
    <text evidence="3">The sequence shown here is derived from an EMBL/GenBank/DDBJ whole genome shotgun (WGS) entry which is preliminary data.</text>
</comment>
<dbReference type="Proteomes" id="UP000324575">
    <property type="component" value="Unassembled WGS sequence"/>
</dbReference>
<dbReference type="Pfam" id="PF14274">
    <property type="entry name" value="BT_3044-like_C"/>
    <property type="match status" value="1"/>
</dbReference>
<accession>A0A5M8P3P9</accession>
<evidence type="ECO:0000313" key="4">
    <source>
        <dbReference type="Proteomes" id="UP000324575"/>
    </source>
</evidence>
<evidence type="ECO:0008006" key="5">
    <source>
        <dbReference type="Google" id="ProtNLM"/>
    </source>
</evidence>
<dbReference type="Gene3D" id="2.40.128.440">
    <property type="entry name" value="Uncharacterised protein PF14274, DUF4361"/>
    <property type="match status" value="1"/>
</dbReference>
<feature type="domain" description="BT-3044-like C-terminal" evidence="1">
    <location>
        <begin position="164"/>
        <end position="298"/>
    </location>
</feature>
<dbReference type="Gene3D" id="2.60.40.1740">
    <property type="entry name" value="hypothetical protein (bacova_03559)"/>
    <property type="match status" value="1"/>
</dbReference>
<feature type="domain" description="DUF4973" evidence="2">
    <location>
        <begin position="24"/>
        <end position="149"/>
    </location>
</feature>
<organism evidence="3 4">
    <name type="scientific">Candidatus Ordinivivax streblomastigis</name>
    <dbReference type="NCBI Taxonomy" id="2540710"/>
    <lineage>
        <taxon>Bacteria</taxon>
        <taxon>Pseudomonadati</taxon>
        <taxon>Bacteroidota</taxon>
        <taxon>Bacteroidia</taxon>
        <taxon>Bacteroidales</taxon>
        <taxon>Candidatus Ordinivivax</taxon>
    </lineage>
</organism>